<feature type="region of interest" description="Disordered" evidence="1">
    <location>
        <begin position="233"/>
        <end position="310"/>
    </location>
</feature>
<reference evidence="3" key="1">
    <citation type="submission" date="2021-02" db="EMBL/GenBank/DDBJ databases">
        <authorList>
            <person name="Nowell W R."/>
        </authorList>
    </citation>
    <scope>NUCLEOTIDE SEQUENCE</scope>
</reference>
<feature type="domain" description="BSD" evidence="2">
    <location>
        <begin position="189"/>
        <end position="224"/>
    </location>
</feature>
<dbReference type="SUPFAM" id="SSF140383">
    <property type="entry name" value="BSD domain-like"/>
    <property type="match status" value="1"/>
</dbReference>
<gene>
    <name evidence="3" type="ORF">CJN711_LOCUS6296</name>
</gene>
<dbReference type="InterPro" id="IPR051494">
    <property type="entry name" value="BSD_domain-containing"/>
</dbReference>
<dbReference type="AlphaFoldDB" id="A0A814MRK2"/>
<name>A0A814MRK2_9BILA</name>
<protein>
    <recommendedName>
        <fullName evidence="2">BSD domain-containing protein</fullName>
    </recommendedName>
</protein>
<feature type="compositionally biased region" description="Polar residues" evidence="1">
    <location>
        <begin position="237"/>
        <end position="258"/>
    </location>
</feature>
<evidence type="ECO:0000313" key="4">
    <source>
        <dbReference type="Proteomes" id="UP000663855"/>
    </source>
</evidence>
<dbReference type="PANTHER" id="PTHR16019:SF6">
    <property type="entry name" value="SYNAPSE-ASSOCIATED PROTEIN 1"/>
    <property type="match status" value="1"/>
</dbReference>
<dbReference type="InterPro" id="IPR016186">
    <property type="entry name" value="C-type_lectin-like/link_sf"/>
</dbReference>
<dbReference type="GO" id="GO:0005794">
    <property type="term" value="C:Golgi apparatus"/>
    <property type="evidence" value="ECO:0007669"/>
    <property type="project" value="TreeGrafter"/>
</dbReference>
<dbReference type="SMART" id="SM00751">
    <property type="entry name" value="BSD"/>
    <property type="match status" value="1"/>
</dbReference>
<dbReference type="PROSITE" id="PS50858">
    <property type="entry name" value="BSD"/>
    <property type="match status" value="1"/>
</dbReference>
<evidence type="ECO:0000256" key="1">
    <source>
        <dbReference type="SAM" id="MobiDB-lite"/>
    </source>
</evidence>
<dbReference type="InterPro" id="IPR016187">
    <property type="entry name" value="CTDL_fold"/>
</dbReference>
<dbReference type="GO" id="GO:0048172">
    <property type="term" value="P:regulation of short-term neuronal synaptic plasticity"/>
    <property type="evidence" value="ECO:0007669"/>
    <property type="project" value="TreeGrafter"/>
</dbReference>
<evidence type="ECO:0000259" key="2">
    <source>
        <dbReference type="PROSITE" id="PS50858"/>
    </source>
</evidence>
<dbReference type="GO" id="GO:0005634">
    <property type="term" value="C:nucleus"/>
    <property type="evidence" value="ECO:0007669"/>
    <property type="project" value="TreeGrafter"/>
</dbReference>
<feature type="compositionally biased region" description="Polar residues" evidence="1">
    <location>
        <begin position="292"/>
        <end position="303"/>
    </location>
</feature>
<dbReference type="InterPro" id="IPR005607">
    <property type="entry name" value="BSD_dom"/>
</dbReference>
<dbReference type="Proteomes" id="UP000663855">
    <property type="component" value="Unassembled WGS sequence"/>
</dbReference>
<dbReference type="GO" id="GO:0045202">
    <property type="term" value="C:synapse"/>
    <property type="evidence" value="ECO:0007669"/>
    <property type="project" value="TreeGrafter"/>
</dbReference>
<dbReference type="Gene3D" id="1.10.3970.10">
    <property type="entry name" value="BSD domain"/>
    <property type="match status" value="1"/>
</dbReference>
<dbReference type="PANTHER" id="PTHR16019">
    <property type="entry name" value="SYNAPSE-ASSOCIATED PROTEIN"/>
    <property type="match status" value="1"/>
</dbReference>
<proteinExistence type="predicted"/>
<dbReference type="EMBL" id="CAJNOV010001887">
    <property type="protein sequence ID" value="CAF1082997.1"/>
    <property type="molecule type" value="Genomic_DNA"/>
</dbReference>
<dbReference type="Gene3D" id="3.10.100.10">
    <property type="entry name" value="Mannose-Binding Protein A, subunit A"/>
    <property type="match status" value="1"/>
</dbReference>
<comment type="caution">
    <text evidence="3">The sequence shown here is derived from an EMBL/GenBank/DDBJ whole genome shotgun (WGS) entry which is preliminary data.</text>
</comment>
<organism evidence="3 4">
    <name type="scientific">Rotaria magnacalcarata</name>
    <dbReference type="NCBI Taxonomy" id="392030"/>
    <lineage>
        <taxon>Eukaryota</taxon>
        <taxon>Metazoa</taxon>
        <taxon>Spiralia</taxon>
        <taxon>Gnathifera</taxon>
        <taxon>Rotifera</taxon>
        <taxon>Eurotatoria</taxon>
        <taxon>Bdelloidea</taxon>
        <taxon>Philodinida</taxon>
        <taxon>Philodinidae</taxon>
        <taxon>Rotaria</taxon>
    </lineage>
</organism>
<sequence length="341" mass="38943">MEAVNVNCINRFRCPDQWQQFGGSCYYQPNATSTVYEANRTCNFTYLYNSKLMQIRNAFEFFYAAHILVTNDLSELLIAVNSNLFKSIFNDISSTVIKGAQQLKHVVEETSIIGGFTKEHEKFLTEKRTQQRREEAAVAPWIGYNEEDDMKNQILALSKEKRNFLRNPPPGANYHFDMAALYPVALATLDVDENLKQMRFDLVPKQINEETFWCNYFYRVSLIKQSTQLSALAHENASPQSPDETHGSKSARNRATSESQDKTHEANQEFVSEDYDGSGVSMDDIRREIEQLSVTKTNPNKANSPDLDDNEWDKALADELDDVSAEELEAQINQMLAGDKK</sequence>
<dbReference type="InterPro" id="IPR035925">
    <property type="entry name" value="BSD_dom_sf"/>
</dbReference>
<dbReference type="Pfam" id="PF03909">
    <property type="entry name" value="BSD"/>
    <property type="match status" value="1"/>
</dbReference>
<evidence type="ECO:0000313" key="3">
    <source>
        <dbReference type="EMBL" id="CAF1082997.1"/>
    </source>
</evidence>
<dbReference type="SUPFAM" id="SSF56436">
    <property type="entry name" value="C-type lectin-like"/>
    <property type="match status" value="1"/>
</dbReference>
<dbReference type="GO" id="GO:0038203">
    <property type="term" value="P:TORC2 signaling"/>
    <property type="evidence" value="ECO:0007669"/>
    <property type="project" value="TreeGrafter"/>
</dbReference>
<accession>A0A814MRK2</accession>